<dbReference type="EMBL" id="JABGBN010000001">
    <property type="protein sequence ID" value="NOL50869.1"/>
    <property type="molecule type" value="Genomic_DNA"/>
</dbReference>
<keyword evidence="7" id="KW-1185">Reference proteome</keyword>
<dbReference type="NCBIfam" id="TIGR00413">
    <property type="entry name" value="rlpA"/>
    <property type="match status" value="1"/>
</dbReference>
<proteinExistence type="inferred from homology"/>
<gene>
    <name evidence="3" type="primary">rlpA</name>
    <name evidence="6" type="ORF">HKX39_01580</name>
</gene>
<keyword evidence="2 3" id="KW-0961">Cell wall biogenesis/degradation</keyword>
<dbReference type="AlphaFoldDB" id="A0A849NZ84"/>
<evidence type="ECO:0000313" key="7">
    <source>
        <dbReference type="Proteomes" id="UP000537862"/>
    </source>
</evidence>
<dbReference type="GO" id="GO:0000270">
    <property type="term" value="P:peptidoglycan metabolic process"/>
    <property type="evidence" value="ECO:0007669"/>
    <property type="project" value="UniProtKB-UniRule"/>
</dbReference>
<evidence type="ECO:0000256" key="3">
    <source>
        <dbReference type="HAMAP-Rule" id="MF_02071"/>
    </source>
</evidence>
<evidence type="ECO:0000313" key="6">
    <source>
        <dbReference type="EMBL" id="NOL50869.1"/>
    </source>
</evidence>
<dbReference type="InterPro" id="IPR009009">
    <property type="entry name" value="RlpA-like_DPBB"/>
</dbReference>
<keyword evidence="1 3" id="KW-0456">Lyase</keyword>
<dbReference type="PANTHER" id="PTHR34183">
    <property type="entry name" value="ENDOLYTIC PEPTIDOGLYCAN TRANSGLYCOSYLASE RLPA"/>
    <property type="match status" value="1"/>
</dbReference>
<name>A0A849NZ84_9BURK</name>
<dbReference type="EC" id="4.2.2.-" evidence="3"/>
<feature type="domain" description="RlpA-like protein double-psi beta-barrel" evidence="5">
    <location>
        <begin position="77"/>
        <end position="165"/>
    </location>
</feature>
<comment type="similarity">
    <text evidence="3 4">Belongs to the RlpA family.</text>
</comment>
<dbReference type="GO" id="GO:0008932">
    <property type="term" value="F:lytic endotransglycosylase activity"/>
    <property type="evidence" value="ECO:0007669"/>
    <property type="project" value="UniProtKB-UniRule"/>
</dbReference>
<evidence type="ECO:0000256" key="1">
    <source>
        <dbReference type="ARBA" id="ARBA00023239"/>
    </source>
</evidence>
<organism evidence="6 7">
    <name type="scientific">Pelistega suis</name>
    <dbReference type="NCBI Taxonomy" id="1631957"/>
    <lineage>
        <taxon>Bacteria</taxon>
        <taxon>Pseudomonadati</taxon>
        <taxon>Pseudomonadota</taxon>
        <taxon>Betaproteobacteria</taxon>
        <taxon>Burkholderiales</taxon>
        <taxon>Alcaligenaceae</taxon>
        <taxon>Pelistega</taxon>
    </lineage>
</organism>
<dbReference type="InterPro" id="IPR012997">
    <property type="entry name" value="RplA"/>
</dbReference>
<dbReference type="PANTHER" id="PTHR34183:SF1">
    <property type="entry name" value="ENDOLYTIC PEPTIDOGLYCAN TRANSGLYCOSYLASE RLPA"/>
    <property type="match status" value="1"/>
</dbReference>
<dbReference type="CDD" id="cd22268">
    <property type="entry name" value="DPBB_RlpA-like"/>
    <property type="match status" value="1"/>
</dbReference>
<evidence type="ECO:0000256" key="4">
    <source>
        <dbReference type="RuleBase" id="RU003495"/>
    </source>
</evidence>
<dbReference type="HAMAP" id="MF_02071">
    <property type="entry name" value="RlpA"/>
    <property type="match status" value="1"/>
</dbReference>
<dbReference type="InterPro" id="IPR036908">
    <property type="entry name" value="RlpA-like_sf"/>
</dbReference>
<dbReference type="SUPFAM" id="SSF50685">
    <property type="entry name" value="Barwin-like endoglucanases"/>
    <property type="match status" value="1"/>
</dbReference>
<dbReference type="Gene3D" id="2.40.40.10">
    <property type="entry name" value="RlpA-like domain"/>
    <property type="match status" value="1"/>
</dbReference>
<evidence type="ECO:0000256" key="2">
    <source>
        <dbReference type="ARBA" id="ARBA00023316"/>
    </source>
</evidence>
<dbReference type="Pfam" id="PF03330">
    <property type="entry name" value="DPBB_1"/>
    <property type="match status" value="1"/>
</dbReference>
<evidence type="ECO:0000259" key="5">
    <source>
        <dbReference type="Pfam" id="PF03330"/>
    </source>
</evidence>
<dbReference type="Proteomes" id="UP000537862">
    <property type="component" value="Unassembled WGS sequence"/>
</dbReference>
<sequence>MPNQASSDSLFISNTAEESNGDDINLADIVVSADTSALKKDNAPKLRVEPSHARRGKAYTVNGKRYVPFASLKEFSQTGVASWYGPGFHGKRTANGETFNQHALTAAHKELPLNSVVRVTRVSTGKSIVVRINDRGPFHSNRVIDLSYGAAKQLGIVHRGSEKVKIELISKKNSPPTL</sequence>
<reference evidence="6 7" key="1">
    <citation type="submission" date="2020-05" db="EMBL/GenBank/DDBJ databases">
        <authorList>
            <person name="Niu N."/>
        </authorList>
    </citation>
    <scope>NUCLEOTIDE SEQUENCE [LARGE SCALE GENOMIC DNA]</scope>
    <source>
        <strain evidence="6 7">3340-03</strain>
    </source>
</reference>
<dbReference type="GO" id="GO:0071555">
    <property type="term" value="P:cell wall organization"/>
    <property type="evidence" value="ECO:0007669"/>
    <property type="project" value="UniProtKB-KW"/>
</dbReference>
<accession>A0A849NZ84</accession>
<comment type="function">
    <text evidence="3">Lytic transglycosylase with a strong preference for naked glycan strands that lack stem peptides.</text>
</comment>
<protein>
    <recommendedName>
        <fullName evidence="3">Endolytic peptidoglycan transglycosylase RlpA</fullName>
        <ecNumber evidence="3">4.2.2.-</ecNumber>
    </recommendedName>
</protein>
<comment type="caution">
    <text evidence="6">The sequence shown here is derived from an EMBL/GenBank/DDBJ whole genome shotgun (WGS) entry which is preliminary data.</text>
</comment>
<dbReference type="InterPro" id="IPR034718">
    <property type="entry name" value="RlpA"/>
</dbReference>